<dbReference type="PATRIC" id="fig|55758.3.peg.1514"/>
<protein>
    <submittedName>
        <fullName evidence="1">Uncharacterized protein</fullName>
    </submittedName>
</protein>
<dbReference type="RefSeq" id="WP_066972924.1">
    <property type="nucleotide sequence ID" value="NZ_LWMT01000242.1"/>
</dbReference>
<name>A0A166AA04_9EURY</name>
<gene>
    <name evidence="1" type="ORF">MBFIL_13310</name>
</gene>
<sequence>MENAPSLIIKSNRTTLFVAAKNGDNYAEHDIQVKFVLGYYWNKGLPVVEKFIELIESVIKRAVSQVFSHDVLAIEYDISTNDSLEDSSSVNIYLKSLKADNIEFKIVGEVIALGGIDNRNTISKITSFRRKINESIKKEI</sequence>
<keyword evidence="2" id="KW-1185">Reference proteome</keyword>
<dbReference type="Proteomes" id="UP000077066">
    <property type="component" value="Unassembled WGS sequence"/>
</dbReference>
<dbReference type="AlphaFoldDB" id="A0A166AA04"/>
<dbReference type="EMBL" id="LWMT01000242">
    <property type="protein sequence ID" value="KZX11769.1"/>
    <property type="molecule type" value="Genomic_DNA"/>
</dbReference>
<reference evidence="1 2" key="1">
    <citation type="submission" date="2016-04" db="EMBL/GenBank/DDBJ databases">
        <title>Genome sequence of Methanobrevibacter filiformis DSM 11501.</title>
        <authorList>
            <person name="Poehlein A."/>
            <person name="Seedorf H."/>
            <person name="Daniel R."/>
        </authorList>
    </citation>
    <scope>NUCLEOTIDE SEQUENCE [LARGE SCALE GENOMIC DNA]</scope>
    <source>
        <strain evidence="1 2">DSM 11501</strain>
    </source>
</reference>
<evidence type="ECO:0000313" key="2">
    <source>
        <dbReference type="Proteomes" id="UP000077066"/>
    </source>
</evidence>
<dbReference type="OrthoDB" id="76868at2157"/>
<comment type="caution">
    <text evidence="1">The sequence shown here is derived from an EMBL/GenBank/DDBJ whole genome shotgun (WGS) entry which is preliminary data.</text>
</comment>
<organism evidence="1 2">
    <name type="scientific">Methanobrevibacter filiformis</name>
    <dbReference type="NCBI Taxonomy" id="55758"/>
    <lineage>
        <taxon>Archaea</taxon>
        <taxon>Methanobacteriati</taxon>
        <taxon>Methanobacteriota</taxon>
        <taxon>Methanomada group</taxon>
        <taxon>Methanobacteria</taxon>
        <taxon>Methanobacteriales</taxon>
        <taxon>Methanobacteriaceae</taxon>
        <taxon>Methanobrevibacter</taxon>
    </lineage>
</organism>
<evidence type="ECO:0000313" key="1">
    <source>
        <dbReference type="EMBL" id="KZX11769.1"/>
    </source>
</evidence>
<accession>A0A166AA04</accession>
<proteinExistence type="predicted"/>